<comment type="subcellular location">
    <subcellularLocation>
        <location evidence="2">Cell membrane</location>
        <topology evidence="2">Multi-pass membrane protein</topology>
    </subcellularLocation>
</comment>
<evidence type="ECO:0000256" key="12">
    <source>
        <dbReference type="ARBA" id="ARBA00023012"/>
    </source>
</evidence>
<evidence type="ECO:0000256" key="10">
    <source>
        <dbReference type="ARBA" id="ARBA00022840"/>
    </source>
</evidence>
<evidence type="ECO:0000256" key="11">
    <source>
        <dbReference type="ARBA" id="ARBA00022989"/>
    </source>
</evidence>
<comment type="caution">
    <text evidence="17">The sequence shown here is derived from an EMBL/GenBank/DDBJ whole genome shotgun (WGS) entry which is preliminary data.</text>
</comment>
<dbReference type="EC" id="2.7.13.3" evidence="3"/>
<keyword evidence="10" id="KW-0067">ATP-binding</keyword>
<evidence type="ECO:0000256" key="4">
    <source>
        <dbReference type="ARBA" id="ARBA00022475"/>
    </source>
</evidence>
<dbReference type="InterPro" id="IPR050640">
    <property type="entry name" value="Bact_2-comp_sensor_kinase"/>
</dbReference>
<feature type="domain" description="Histidine kinase" evidence="15">
    <location>
        <begin position="486"/>
        <end position="589"/>
    </location>
</feature>
<keyword evidence="18" id="KW-1185">Reference proteome</keyword>
<evidence type="ECO:0000256" key="1">
    <source>
        <dbReference type="ARBA" id="ARBA00000085"/>
    </source>
</evidence>
<keyword evidence="8" id="KW-0547">Nucleotide-binding</keyword>
<dbReference type="PANTHER" id="PTHR34220:SF11">
    <property type="entry name" value="SENSOR PROTEIN KINASE HPTS"/>
    <property type="match status" value="1"/>
</dbReference>
<keyword evidence="12" id="KW-0902">Two-component regulatory system</keyword>
<evidence type="ECO:0000256" key="7">
    <source>
        <dbReference type="ARBA" id="ARBA00022692"/>
    </source>
</evidence>
<dbReference type="Pfam" id="PF02518">
    <property type="entry name" value="HATPase_c"/>
    <property type="match status" value="1"/>
</dbReference>
<evidence type="ECO:0000256" key="5">
    <source>
        <dbReference type="ARBA" id="ARBA00022553"/>
    </source>
</evidence>
<evidence type="ECO:0000313" key="18">
    <source>
        <dbReference type="Proteomes" id="UP001623591"/>
    </source>
</evidence>
<accession>A0ABW8SZ75</accession>
<dbReference type="InterPro" id="IPR003594">
    <property type="entry name" value="HATPase_dom"/>
</dbReference>
<keyword evidence="7 14" id="KW-0812">Transmembrane</keyword>
<dbReference type="InterPro" id="IPR036890">
    <property type="entry name" value="HATPase_C_sf"/>
</dbReference>
<organism evidence="17 18">
    <name type="scientific">Candidatus Clostridium stratigraminis</name>
    <dbReference type="NCBI Taxonomy" id="3381661"/>
    <lineage>
        <taxon>Bacteria</taxon>
        <taxon>Bacillati</taxon>
        <taxon>Bacillota</taxon>
        <taxon>Clostridia</taxon>
        <taxon>Eubacteriales</taxon>
        <taxon>Clostridiaceae</taxon>
        <taxon>Clostridium</taxon>
    </lineage>
</organism>
<dbReference type="SMART" id="SM00304">
    <property type="entry name" value="HAMP"/>
    <property type="match status" value="1"/>
</dbReference>
<reference evidence="17 18" key="1">
    <citation type="submission" date="2024-11" db="EMBL/GenBank/DDBJ databases">
        <authorList>
            <person name="Heng Y.C."/>
            <person name="Lim A.C.H."/>
            <person name="Lee J.K.Y."/>
            <person name="Kittelmann S."/>
        </authorList>
    </citation>
    <scope>NUCLEOTIDE SEQUENCE [LARGE SCALE GENOMIC DNA]</scope>
    <source>
        <strain evidence="17 18">WILCCON 0185</strain>
    </source>
</reference>
<evidence type="ECO:0000256" key="14">
    <source>
        <dbReference type="SAM" id="Phobius"/>
    </source>
</evidence>
<dbReference type="PANTHER" id="PTHR34220">
    <property type="entry name" value="SENSOR HISTIDINE KINASE YPDA"/>
    <property type="match status" value="1"/>
</dbReference>
<gene>
    <name evidence="17" type="ORF">ACJDUG_01820</name>
</gene>
<dbReference type="PRINTS" id="PR00344">
    <property type="entry name" value="BCTRLSENSOR"/>
</dbReference>
<keyword evidence="5" id="KW-0597">Phosphoprotein</keyword>
<dbReference type="PROSITE" id="PS50109">
    <property type="entry name" value="HIS_KIN"/>
    <property type="match status" value="1"/>
</dbReference>
<dbReference type="InterPro" id="IPR004358">
    <property type="entry name" value="Sig_transdc_His_kin-like_C"/>
</dbReference>
<evidence type="ECO:0000259" key="15">
    <source>
        <dbReference type="PROSITE" id="PS50109"/>
    </source>
</evidence>
<name>A0ABW8SZ75_9CLOT</name>
<evidence type="ECO:0000259" key="16">
    <source>
        <dbReference type="PROSITE" id="PS50885"/>
    </source>
</evidence>
<dbReference type="Pfam" id="PF06580">
    <property type="entry name" value="His_kinase"/>
    <property type="match status" value="1"/>
</dbReference>
<keyword evidence="13 14" id="KW-0472">Membrane</keyword>
<dbReference type="RefSeq" id="WP_406768166.1">
    <property type="nucleotide sequence ID" value="NZ_JBJHZZ010000001.1"/>
</dbReference>
<evidence type="ECO:0000256" key="9">
    <source>
        <dbReference type="ARBA" id="ARBA00022777"/>
    </source>
</evidence>
<protein>
    <recommendedName>
        <fullName evidence="3">histidine kinase</fullName>
        <ecNumber evidence="3">2.7.13.3</ecNumber>
    </recommendedName>
</protein>
<dbReference type="Gene3D" id="6.10.340.10">
    <property type="match status" value="1"/>
</dbReference>
<dbReference type="EMBL" id="JBJHZZ010000001">
    <property type="protein sequence ID" value="MFL0245713.1"/>
    <property type="molecule type" value="Genomic_DNA"/>
</dbReference>
<evidence type="ECO:0000256" key="8">
    <source>
        <dbReference type="ARBA" id="ARBA00022741"/>
    </source>
</evidence>
<dbReference type="Proteomes" id="UP001623591">
    <property type="component" value="Unassembled WGS sequence"/>
</dbReference>
<evidence type="ECO:0000256" key="3">
    <source>
        <dbReference type="ARBA" id="ARBA00012438"/>
    </source>
</evidence>
<dbReference type="GO" id="GO:0004673">
    <property type="term" value="F:protein histidine kinase activity"/>
    <property type="evidence" value="ECO:0007669"/>
    <property type="project" value="UniProtKB-EC"/>
</dbReference>
<dbReference type="Gene3D" id="3.30.450.20">
    <property type="entry name" value="PAS domain"/>
    <property type="match status" value="1"/>
</dbReference>
<evidence type="ECO:0000256" key="6">
    <source>
        <dbReference type="ARBA" id="ARBA00022679"/>
    </source>
</evidence>
<keyword evidence="11 14" id="KW-1133">Transmembrane helix</keyword>
<dbReference type="InterPro" id="IPR010559">
    <property type="entry name" value="Sig_transdc_His_kin_internal"/>
</dbReference>
<keyword evidence="9 17" id="KW-0418">Kinase</keyword>
<comment type="catalytic activity">
    <reaction evidence="1">
        <text>ATP + protein L-histidine = ADP + protein N-phospho-L-histidine.</text>
        <dbReference type="EC" id="2.7.13.3"/>
    </reaction>
</comment>
<dbReference type="InterPro" id="IPR005467">
    <property type="entry name" value="His_kinase_dom"/>
</dbReference>
<evidence type="ECO:0000256" key="13">
    <source>
        <dbReference type="ARBA" id="ARBA00023136"/>
    </source>
</evidence>
<proteinExistence type="predicted"/>
<dbReference type="PROSITE" id="PS50885">
    <property type="entry name" value="HAMP"/>
    <property type="match status" value="1"/>
</dbReference>
<keyword evidence="4" id="KW-1003">Cell membrane</keyword>
<sequence length="589" mass="67248">MNKFVKKFRSLSLFFKLALIMLISSIAVSVITAFSVMDISKRLFVNNFSITNTRILNQIQDNSAELNDKLITVMNTVNNSWAFRKYLTDNSSDIIDQVNTIYNLKQNLKPLEAVLDPVNIDFIVLGKNNSTYVRSSSVLVSSKDAIREDLVTRNALQNPDKLLYQYRSFGYTSSTVNKKVIVATKILQDKNTKQQFGVLYITINENVFSKLYSNFPTKGNDIFMIASDGTIVSSNNKSLIGQKDEDLLNAAKKINNEKIKYMDIKSKGKNYTVLSNYMPIYDFYLVNRVDTKVALDAMYNINEIVIICSLIVGFSVIILFFITRKTTKPLRILVKEMSKVTEGNFKNHINLQGGYEIERLSRSFNFMLDDLNAYIDKLLIAQKKQRQAELSALQMQINPHFIYNTLASIKWLALKGDKEKTSETIDSFISLLQNTISNTSETITVDQEIENLKHYVYINEMRYGEDIKTSFYVMPQCIHYKLPKLILQPFIENAFFHAFNGDKEGRIHVFISEKNNNLFCEIVDNGTGIDEEQLSKLNSALPLKNKHFTGIGIKNVDDRIKMLYGNEYGVTIISELGVGTTINVFLPII</sequence>
<feature type="domain" description="HAMP" evidence="16">
    <location>
        <begin position="324"/>
        <end position="376"/>
    </location>
</feature>
<dbReference type="SUPFAM" id="SSF55874">
    <property type="entry name" value="ATPase domain of HSP90 chaperone/DNA topoisomerase II/histidine kinase"/>
    <property type="match status" value="1"/>
</dbReference>
<keyword evidence="6 17" id="KW-0808">Transferase</keyword>
<dbReference type="SUPFAM" id="SSF158472">
    <property type="entry name" value="HAMP domain-like"/>
    <property type="match status" value="1"/>
</dbReference>
<dbReference type="CDD" id="cd06225">
    <property type="entry name" value="HAMP"/>
    <property type="match status" value="1"/>
</dbReference>
<dbReference type="Gene3D" id="3.30.565.10">
    <property type="entry name" value="Histidine kinase-like ATPase, C-terminal domain"/>
    <property type="match status" value="1"/>
</dbReference>
<evidence type="ECO:0000256" key="2">
    <source>
        <dbReference type="ARBA" id="ARBA00004651"/>
    </source>
</evidence>
<dbReference type="InterPro" id="IPR003660">
    <property type="entry name" value="HAMP_dom"/>
</dbReference>
<evidence type="ECO:0000313" key="17">
    <source>
        <dbReference type="EMBL" id="MFL0245713.1"/>
    </source>
</evidence>
<dbReference type="Pfam" id="PF00672">
    <property type="entry name" value="HAMP"/>
    <property type="match status" value="1"/>
</dbReference>
<feature type="transmembrane region" description="Helical" evidence="14">
    <location>
        <begin position="304"/>
        <end position="322"/>
    </location>
</feature>